<reference evidence="1 3" key="2">
    <citation type="submission" date="2015-09" db="EMBL/GenBank/DDBJ databases">
        <authorList>
            <person name="Rodrigo-Torres L."/>
            <person name="Arahal D.R."/>
        </authorList>
    </citation>
    <scope>NUCLEOTIDE SEQUENCE [LARGE SCALE GENOMIC DNA]</scope>
    <source>
        <strain evidence="1 3">CECT 5118</strain>
    </source>
</reference>
<dbReference type="RefSeq" id="WP_058244624.1">
    <property type="nucleotide sequence ID" value="NZ_CYSB01000030.1"/>
</dbReference>
<evidence type="ECO:0000313" key="3">
    <source>
        <dbReference type="Proteomes" id="UP000051086"/>
    </source>
</evidence>
<dbReference type="EMBL" id="CYSC01000040">
    <property type="protein sequence ID" value="CUH73483.1"/>
    <property type="molecule type" value="Genomic_DNA"/>
</dbReference>
<dbReference type="AlphaFoldDB" id="A0A0P1GFL6"/>
<gene>
    <name evidence="1" type="ORF">TL5118_02613</name>
    <name evidence="2" type="ORF">TL5120_03292</name>
</gene>
<protein>
    <submittedName>
        <fullName evidence="2">Uncharacterized protein</fullName>
    </submittedName>
</protein>
<sequence>MFAEVLAEVRGHHRGLAGYLEAVADKPLRFDGDNANQQSSWNHETLGYLELLAPSEPWINSGLRTRFVEAILQRWQARLKGMAPYQAQGYRLYVYESLALTVSAVAETKGGFPYPGQPRFVDHPRDVARLFHGGGLFERSELVPATPKEVLAAVEKHNGSISKPTAQALGLQVGDLRKWIEFLGLADQVNALRKRNKRRPAQFRSEEQMPEHSYHIYERRLPAGY</sequence>
<proteinExistence type="predicted"/>
<dbReference type="Proteomes" id="UP000051887">
    <property type="component" value="Unassembled WGS sequence"/>
</dbReference>
<reference evidence="2 4" key="1">
    <citation type="submission" date="2015-09" db="EMBL/GenBank/DDBJ databases">
        <authorList>
            <consortium name="Swine Surveillance"/>
        </authorList>
    </citation>
    <scope>NUCLEOTIDE SEQUENCE [LARGE SCALE GENOMIC DNA]</scope>
    <source>
        <strain evidence="2 4">5120</strain>
    </source>
</reference>
<keyword evidence="3" id="KW-1185">Reference proteome</keyword>
<dbReference type="EMBL" id="CYSB01000030">
    <property type="protein sequence ID" value="CUH68374.1"/>
    <property type="molecule type" value="Genomic_DNA"/>
</dbReference>
<dbReference type="Proteomes" id="UP000051086">
    <property type="component" value="Unassembled WGS sequence"/>
</dbReference>
<evidence type="ECO:0000313" key="4">
    <source>
        <dbReference type="Proteomes" id="UP000051887"/>
    </source>
</evidence>
<dbReference type="OrthoDB" id="7842085at2"/>
<organism evidence="2 4">
    <name type="scientific">Thalassovita autumnalis</name>
    <dbReference type="NCBI Taxonomy" id="2072972"/>
    <lineage>
        <taxon>Bacteria</taxon>
        <taxon>Pseudomonadati</taxon>
        <taxon>Pseudomonadota</taxon>
        <taxon>Alphaproteobacteria</taxon>
        <taxon>Rhodobacterales</taxon>
        <taxon>Roseobacteraceae</taxon>
        <taxon>Thalassovita</taxon>
    </lineage>
</organism>
<evidence type="ECO:0000313" key="1">
    <source>
        <dbReference type="EMBL" id="CUH68374.1"/>
    </source>
</evidence>
<evidence type="ECO:0000313" key="2">
    <source>
        <dbReference type="EMBL" id="CUH73483.1"/>
    </source>
</evidence>
<accession>A0A0P1GFL6</accession>
<name>A0A0P1GFL6_9RHOB</name>